<proteinExistence type="inferred from homology"/>
<dbReference type="InterPro" id="IPR011009">
    <property type="entry name" value="Kinase-like_dom_sf"/>
</dbReference>
<evidence type="ECO:0000256" key="6">
    <source>
        <dbReference type="ARBA" id="ARBA00017660"/>
    </source>
</evidence>
<dbReference type="GO" id="GO:0004709">
    <property type="term" value="F:MAP kinase kinase kinase activity"/>
    <property type="evidence" value="ECO:0007669"/>
    <property type="project" value="UniProtKB-EC"/>
</dbReference>
<keyword evidence="8" id="KW-0963">Cytoplasm</keyword>
<evidence type="ECO:0000256" key="3">
    <source>
        <dbReference type="ARBA" id="ARBA00004496"/>
    </source>
</evidence>
<feature type="domain" description="Protein kinase" evidence="28">
    <location>
        <begin position="80"/>
        <end position="331"/>
    </location>
</feature>
<feature type="compositionally biased region" description="Low complexity" evidence="27">
    <location>
        <begin position="28"/>
        <end position="53"/>
    </location>
</feature>
<sequence>MSKNKGKRIKSHLSDKNQINEEEFDNKPTPGSPTLSLTSSLSSSSSSPLSTTLQPPPPISLSRQKSLQQQFVEEIEYNEIETEEVVGKGSFGVVWKGKWRGRDVAIKHINTEGERRAFTVEVRQLSRVSHPNIVRLYGACTKNPVCLVMEYAEGGSLYNVLHCEPRPRYTAGHAISWALQCARGVAYLHNMKPKPLIHRDLKPPNLLLILGGRTLKICDFGTACDLNTYMTNNKGSAAWMAPEVFEGSRYTEKCDIFSWGVIFWEVLARRKPFDDIGGSAYRIMWAVHIGQRPPLIEGCPKPIENLITRCWTKIPEERPAMNEIVRVMTHLSDLFSGHLEPVEYTQSTSEIYNEDEVLINEDDTMDITWNTSSQINGEPVANHPDYCEKPLEYLQQSQRKQQPSVLRMDEKFSTREMSRPPLPPIPAARTKNLASNDNFQPLHIDCDPNAWDLATSTDSSWEIQNMAGLDVMGPKNKKPIDRSSTNNDHLENVYRFLDAELRPLTPDNTCQLSMEIFEEHKQLAEEYLKVQTEIALIESQYRNALLKCSNVNELRKQQELCKLDEEKNSLLQLYCNLKRQLELMTGQQCPGTVLNSSDNLAANNSAIPGHDGWVCVPRQEPSRIS</sequence>
<dbReference type="GO" id="GO:0005524">
    <property type="term" value="F:ATP binding"/>
    <property type="evidence" value="ECO:0007669"/>
    <property type="project" value="UniProtKB-UniRule"/>
</dbReference>
<comment type="subcellular location">
    <subcellularLocation>
        <location evidence="2">Cell membrane</location>
        <topology evidence="2">Peripheral membrane protein</topology>
        <orientation evidence="2">Cytoplasmic side</orientation>
    </subcellularLocation>
    <subcellularLocation>
        <location evidence="3">Cytoplasm</location>
    </subcellularLocation>
</comment>
<evidence type="ECO:0000256" key="25">
    <source>
        <dbReference type="ARBA" id="ARBA00048329"/>
    </source>
</evidence>
<keyword evidence="19" id="KW-0832">Ubl conjugation</keyword>
<accession>A0AA39KVC2</accession>
<dbReference type="PANTHER" id="PTHR46716">
    <property type="entry name" value="MITOGEN-ACTIVATED PROTEIN KINASE KINASE KINASE 7"/>
    <property type="match status" value="1"/>
</dbReference>
<gene>
    <name evidence="29" type="ORF">PV327_009071</name>
</gene>
<keyword evidence="12" id="KW-0808">Transferase</keyword>
<evidence type="ECO:0000256" key="15">
    <source>
        <dbReference type="ARBA" id="ARBA00022741"/>
    </source>
</evidence>
<feature type="compositionally biased region" description="Basic residues" evidence="27">
    <location>
        <begin position="1"/>
        <end position="11"/>
    </location>
</feature>
<name>A0AA39KVC2_MICHY</name>
<evidence type="ECO:0000256" key="13">
    <source>
        <dbReference type="ARBA" id="ARBA00022703"/>
    </source>
</evidence>
<dbReference type="Pfam" id="PF07714">
    <property type="entry name" value="PK_Tyr_Ser-Thr"/>
    <property type="match status" value="1"/>
</dbReference>
<comment type="similarity">
    <text evidence="4">Belongs to the protein kinase superfamily. STE Ser/Thr protein kinase family. MAP kinase kinase kinase subfamily.</text>
</comment>
<dbReference type="PROSITE" id="PS50011">
    <property type="entry name" value="PROTEIN_KINASE_DOM"/>
    <property type="match status" value="1"/>
</dbReference>
<evidence type="ECO:0000313" key="29">
    <source>
        <dbReference type="EMBL" id="KAK0175313.1"/>
    </source>
</evidence>
<evidence type="ECO:0000256" key="8">
    <source>
        <dbReference type="ARBA" id="ARBA00022490"/>
    </source>
</evidence>
<keyword evidence="14" id="KW-0479">Metal-binding</keyword>
<dbReference type="InterPro" id="IPR017441">
    <property type="entry name" value="Protein_kinase_ATP_BS"/>
</dbReference>
<feature type="binding site" evidence="26">
    <location>
        <position position="107"/>
    </location>
    <ligand>
        <name>ATP</name>
        <dbReference type="ChEBI" id="CHEBI:30616"/>
    </ligand>
</feature>
<dbReference type="AlphaFoldDB" id="A0AA39KVC2"/>
<evidence type="ECO:0000256" key="19">
    <source>
        <dbReference type="ARBA" id="ARBA00022843"/>
    </source>
</evidence>
<keyword evidence="23" id="KW-0804">Transcription</keyword>
<keyword evidence="21" id="KW-0346">Stress response</keyword>
<evidence type="ECO:0000256" key="20">
    <source>
        <dbReference type="ARBA" id="ARBA00023015"/>
    </source>
</evidence>
<dbReference type="GO" id="GO:0019901">
    <property type="term" value="F:protein kinase binding"/>
    <property type="evidence" value="ECO:0007669"/>
    <property type="project" value="UniProtKB-ARBA"/>
</dbReference>
<evidence type="ECO:0000256" key="18">
    <source>
        <dbReference type="ARBA" id="ARBA00022842"/>
    </source>
</evidence>
<evidence type="ECO:0000256" key="11">
    <source>
        <dbReference type="ARBA" id="ARBA00022553"/>
    </source>
</evidence>
<keyword evidence="11" id="KW-0597">Phosphoprotein</keyword>
<evidence type="ECO:0000256" key="23">
    <source>
        <dbReference type="ARBA" id="ARBA00023163"/>
    </source>
</evidence>
<dbReference type="Gene3D" id="1.10.510.10">
    <property type="entry name" value="Transferase(Phosphotransferase) domain 1"/>
    <property type="match status" value="1"/>
</dbReference>
<dbReference type="CDD" id="cd14058">
    <property type="entry name" value="STKc_TAK1"/>
    <property type="match status" value="1"/>
</dbReference>
<dbReference type="GO" id="GO:0007254">
    <property type="term" value="P:JNK cascade"/>
    <property type="evidence" value="ECO:0007669"/>
    <property type="project" value="TreeGrafter"/>
</dbReference>
<keyword evidence="10" id="KW-0723">Serine/threonine-protein kinase</keyword>
<evidence type="ECO:0000256" key="16">
    <source>
        <dbReference type="ARBA" id="ARBA00022777"/>
    </source>
</evidence>
<dbReference type="GO" id="GO:0043410">
    <property type="term" value="P:positive regulation of MAPK cascade"/>
    <property type="evidence" value="ECO:0007669"/>
    <property type="project" value="UniProtKB-ARBA"/>
</dbReference>
<evidence type="ECO:0000256" key="9">
    <source>
        <dbReference type="ARBA" id="ARBA00022499"/>
    </source>
</evidence>
<evidence type="ECO:0000256" key="7">
    <source>
        <dbReference type="ARBA" id="ARBA00022475"/>
    </source>
</evidence>
<keyword evidence="16" id="KW-0418">Kinase</keyword>
<feature type="region of interest" description="Disordered" evidence="27">
    <location>
        <begin position="1"/>
        <end position="65"/>
    </location>
</feature>
<keyword evidence="17 26" id="KW-0067">ATP-binding</keyword>
<keyword evidence="20" id="KW-0805">Transcription regulation</keyword>
<comment type="cofactor">
    <cofactor evidence="1">
        <name>Mg(2+)</name>
        <dbReference type="ChEBI" id="CHEBI:18420"/>
    </cofactor>
</comment>
<dbReference type="GO" id="GO:0005886">
    <property type="term" value="C:plasma membrane"/>
    <property type="evidence" value="ECO:0007669"/>
    <property type="project" value="UniProtKB-SubCell"/>
</dbReference>
<dbReference type="PRINTS" id="PR00109">
    <property type="entry name" value="TYRKINASE"/>
</dbReference>
<evidence type="ECO:0000256" key="10">
    <source>
        <dbReference type="ARBA" id="ARBA00022527"/>
    </source>
</evidence>
<comment type="catalytic activity">
    <reaction evidence="25">
        <text>L-seryl-[protein] + ATP = O-phospho-L-seryl-[protein] + ADP + H(+)</text>
        <dbReference type="Rhea" id="RHEA:17989"/>
        <dbReference type="Rhea" id="RHEA-COMP:9863"/>
        <dbReference type="Rhea" id="RHEA-COMP:11604"/>
        <dbReference type="ChEBI" id="CHEBI:15378"/>
        <dbReference type="ChEBI" id="CHEBI:29999"/>
        <dbReference type="ChEBI" id="CHEBI:30616"/>
        <dbReference type="ChEBI" id="CHEBI:83421"/>
        <dbReference type="ChEBI" id="CHEBI:456216"/>
        <dbReference type="EC" id="2.7.11.25"/>
    </reaction>
</comment>
<dbReference type="PROSITE" id="PS00108">
    <property type="entry name" value="PROTEIN_KINASE_ST"/>
    <property type="match status" value="1"/>
</dbReference>
<evidence type="ECO:0000256" key="2">
    <source>
        <dbReference type="ARBA" id="ARBA00004413"/>
    </source>
</evidence>
<keyword evidence="7" id="KW-1003">Cell membrane</keyword>
<keyword evidence="15 26" id="KW-0547">Nucleotide-binding</keyword>
<keyword evidence="22" id="KW-0472">Membrane</keyword>
<evidence type="ECO:0000256" key="4">
    <source>
        <dbReference type="ARBA" id="ARBA00006529"/>
    </source>
</evidence>
<dbReference type="Proteomes" id="UP001168972">
    <property type="component" value="Unassembled WGS sequence"/>
</dbReference>
<evidence type="ECO:0000256" key="1">
    <source>
        <dbReference type="ARBA" id="ARBA00001946"/>
    </source>
</evidence>
<evidence type="ECO:0000256" key="17">
    <source>
        <dbReference type="ARBA" id="ARBA00022840"/>
    </source>
</evidence>
<keyword evidence="30" id="KW-1185">Reference proteome</keyword>
<dbReference type="FunFam" id="1.10.510.10:FF:000143">
    <property type="entry name" value="Mitogen-activated protein kinase kinase kinase 7"/>
    <property type="match status" value="1"/>
</dbReference>
<dbReference type="InterPro" id="IPR001245">
    <property type="entry name" value="Ser-Thr/Tyr_kinase_cat_dom"/>
</dbReference>
<organism evidence="29 30">
    <name type="scientific">Microctonus hyperodae</name>
    <name type="common">Parasitoid wasp</name>
    <dbReference type="NCBI Taxonomy" id="165561"/>
    <lineage>
        <taxon>Eukaryota</taxon>
        <taxon>Metazoa</taxon>
        <taxon>Ecdysozoa</taxon>
        <taxon>Arthropoda</taxon>
        <taxon>Hexapoda</taxon>
        <taxon>Insecta</taxon>
        <taxon>Pterygota</taxon>
        <taxon>Neoptera</taxon>
        <taxon>Endopterygota</taxon>
        <taxon>Hymenoptera</taxon>
        <taxon>Apocrita</taxon>
        <taxon>Ichneumonoidea</taxon>
        <taxon>Braconidae</taxon>
        <taxon>Euphorinae</taxon>
        <taxon>Microctonus</taxon>
    </lineage>
</organism>
<dbReference type="GO" id="GO:0046872">
    <property type="term" value="F:metal ion binding"/>
    <property type="evidence" value="ECO:0007669"/>
    <property type="project" value="UniProtKB-KW"/>
</dbReference>
<evidence type="ECO:0000256" key="12">
    <source>
        <dbReference type="ARBA" id="ARBA00022679"/>
    </source>
</evidence>
<dbReference type="InterPro" id="IPR000719">
    <property type="entry name" value="Prot_kinase_dom"/>
</dbReference>
<dbReference type="Gene3D" id="3.30.200.20">
    <property type="entry name" value="Phosphorylase Kinase, domain 1"/>
    <property type="match status" value="1"/>
</dbReference>
<evidence type="ECO:0000256" key="24">
    <source>
        <dbReference type="ARBA" id="ARBA00047559"/>
    </source>
</evidence>
<dbReference type="FunFam" id="3.30.200.20:FF:000152">
    <property type="entry name" value="Mitogen-activated protein kinase kinase kinase 7"/>
    <property type="match status" value="1"/>
</dbReference>
<keyword evidence="18" id="KW-0460">Magnesium</keyword>
<keyword evidence="13" id="KW-0053">Apoptosis</keyword>
<dbReference type="GO" id="GO:0071560">
    <property type="term" value="P:cellular response to transforming growth factor beta stimulus"/>
    <property type="evidence" value="ECO:0007669"/>
    <property type="project" value="UniProtKB-ARBA"/>
</dbReference>
<evidence type="ECO:0000256" key="14">
    <source>
        <dbReference type="ARBA" id="ARBA00022723"/>
    </source>
</evidence>
<evidence type="ECO:0000256" key="5">
    <source>
        <dbReference type="ARBA" id="ARBA00012406"/>
    </source>
</evidence>
<protein>
    <recommendedName>
        <fullName evidence="6">Mitogen-activated protein kinase kinase kinase 7</fullName>
        <ecNumber evidence="5">2.7.11.25</ecNumber>
    </recommendedName>
</protein>
<evidence type="ECO:0000259" key="28">
    <source>
        <dbReference type="PROSITE" id="PS50011"/>
    </source>
</evidence>
<reference evidence="29" key="1">
    <citation type="journal article" date="2023" name="bioRxiv">
        <title>Scaffold-level genome assemblies of two parasitoid biocontrol wasps reveal the parthenogenesis mechanism and an associated novel virus.</title>
        <authorList>
            <person name="Inwood S."/>
            <person name="Skelly J."/>
            <person name="Guhlin J."/>
            <person name="Harrop T."/>
            <person name="Goldson S."/>
            <person name="Dearden P."/>
        </authorList>
    </citation>
    <scope>NUCLEOTIDE SEQUENCE</scope>
    <source>
        <strain evidence="29">Lincoln</strain>
        <tissue evidence="29">Whole body</tissue>
    </source>
</reference>
<dbReference type="GO" id="GO:0009893">
    <property type="term" value="P:positive regulation of metabolic process"/>
    <property type="evidence" value="ECO:0007669"/>
    <property type="project" value="UniProtKB-ARBA"/>
</dbReference>
<dbReference type="PANTHER" id="PTHR46716:SF1">
    <property type="entry name" value="MITOGEN-ACTIVATED PROTEIN KINASE KINASE KINASE 7"/>
    <property type="match status" value="1"/>
</dbReference>
<dbReference type="GO" id="GO:0005737">
    <property type="term" value="C:cytoplasm"/>
    <property type="evidence" value="ECO:0007669"/>
    <property type="project" value="UniProtKB-SubCell"/>
</dbReference>
<dbReference type="SMART" id="SM00220">
    <property type="entry name" value="S_TKc"/>
    <property type="match status" value="1"/>
</dbReference>
<comment type="catalytic activity">
    <reaction evidence="24">
        <text>L-threonyl-[protein] + ATP = O-phospho-L-threonyl-[protein] + ADP + H(+)</text>
        <dbReference type="Rhea" id="RHEA:46608"/>
        <dbReference type="Rhea" id="RHEA-COMP:11060"/>
        <dbReference type="Rhea" id="RHEA-COMP:11605"/>
        <dbReference type="ChEBI" id="CHEBI:15378"/>
        <dbReference type="ChEBI" id="CHEBI:30013"/>
        <dbReference type="ChEBI" id="CHEBI:30616"/>
        <dbReference type="ChEBI" id="CHEBI:61977"/>
        <dbReference type="ChEBI" id="CHEBI:456216"/>
        <dbReference type="EC" id="2.7.11.25"/>
    </reaction>
</comment>
<dbReference type="GO" id="GO:0006955">
    <property type="term" value="P:immune response"/>
    <property type="evidence" value="ECO:0007669"/>
    <property type="project" value="TreeGrafter"/>
</dbReference>
<dbReference type="InterPro" id="IPR008271">
    <property type="entry name" value="Ser/Thr_kinase_AS"/>
</dbReference>
<evidence type="ECO:0000256" key="27">
    <source>
        <dbReference type="SAM" id="MobiDB-lite"/>
    </source>
</evidence>
<dbReference type="SUPFAM" id="SSF56112">
    <property type="entry name" value="Protein kinase-like (PK-like)"/>
    <property type="match status" value="1"/>
</dbReference>
<evidence type="ECO:0000256" key="22">
    <source>
        <dbReference type="ARBA" id="ARBA00023136"/>
    </source>
</evidence>
<keyword evidence="9" id="KW-1017">Isopeptide bond</keyword>
<comment type="caution">
    <text evidence="29">The sequence shown here is derived from an EMBL/GenBank/DDBJ whole genome shotgun (WGS) entry which is preliminary data.</text>
</comment>
<evidence type="ECO:0000256" key="26">
    <source>
        <dbReference type="PROSITE-ProRule" id="PRU10141"/>
    </source>
</evidence>
<dbReference type="PROSITE" id="PS00107">
    <property type="entry name" value="PROTEIN_KINASE_ATP"/>
    <property type="match status" value="1"/>
</dbReference>
<evidence type="ECO:0000256" key="21">
    <source>
        <dbReference type="ARBA" id="ARBA00023016"/>
    </source>
</evidence>
<dbReference type="GO" id="GO:0006915">
    <property type="term" value="P:apoptotic process"/>
    <property type="evidence" value="ECO:0007669"/>
    <property type="project" value="UniProtKB-KW"/>
</dbReference>
<dbReference type="EMBL" id="JAQQBR010000005">
    <property type="protein sequence ID" value="KAK0175313.1"/>
    <property type="molecule type" value="Genomic_DNA"/>
</dbReference>
<dbReference type="GO" id="GO:0006950">
    <property type="term" value="P:response to stress"/>
    <property type="evidence" value="ECO:0007669"/>
    <property type="project" value="UniProtKB-ARBA"/>
</dbReference>
<dbReference type="EC" id="2.7.11.25" evidence="5"/>
<dbReference type="GO" id="GO:0043123">
    <property type="term" value="P:positive regulation of canonical NF-kappaB signal transduction"/>
    <property type="evidence" value="ECO:0007669"/>
    <property type="project" value="UniProtKB-ARBA"/>
</dbReference>
<evidence type="ECO:0000313" key="30">
    <source>
        <dbReference type="Proteomes" id="UP001168972"/>
    </source>
</evidence>
<reference evidence="29" key="2">
    <citation type="submission" date="2023-03" db="EMBL/GenBank/DDBJ databases">
        <authorList>
            <person name="Inwood S.N."/>
            <person name="Skelly J.G."/>
            <person name="Guhlin J."/>
            <person name="Harrop T.W.R."/>
            <person name="Goldson S.G."/>
            <person name="Dearden P.K."/>
        </authorList>
    </citation>
    <scope>NUCLEOTIDE SEQUENCE</scope>
    <source>
        <strain evidence="29">Lincoln</strain>
        <tissue evidence="29">Whole body</tissue>
    </source>
</reference>